<protein>
    <submittedName>
        <fullName evidence="1">Uncharacterized protein</fullName>
    </submittedName>
</protein>
<dbReference type="Proteomes" id="UP000231333">
    <property type="component" value="Unassembled WGS sequence"/>
</dbReference>
<evidence type="ECO:0000313" key="2">
    <source>
        <dbReference type="Proteomes" id="UP000231333"/>
    </source>
</evidence>
<dbReference type="AlphaFoldDB" id="A0A2H0QX42"/>
<sequence length="60" mass="6757">MELERGRGRETGVSRGGRIRKTVGFRGVLVPSLAHKTKESQAKAWGDFCFAVYIKSQKKF</sequence>
<name>A0A2H0QX42_9BACT</name>
<dbReference type="EMBL" id="PCXL01000006">
    <property type="protein sequence ID" value="PIR38841.1"/>
    <property type="molecule type" value="Genomic_DNA"/>
</dbReference>
<evidence type="ECO:0000313" key="1">
    <source>
        <dbReference type="EMBL" id="PIR38841.1"/>
    </source>
</evidence>
<organism evidence="1 2">
    <name type="scientific">Candidatus Zambryskibacteria bacterium CG10_big_fil_rev_8_21_14_0_10_42_12</name>
    <dbReference type="NCBI Taxonomy" id="1975115"/>
    <lineage>
        <taxon>Bacteria</taxon>
        <taxon>Candidatus Zambryskiibacteriota</taxon>
    </lineage>
</organism>
<accession>A0A2H0QX42</accession>
<comment type="caution">
    <text evidence="1">The sequence shown here is derived from an EMBL/GenBank/DDBJ whole genome shotgun (WGS) entry which is preliminary data.</text>
</comment>
<reference evidence="1 2" key="1">
    <citation type="submission" date="2017-09" db="EMBL/GenBank/DDBJ databases">
        <title>Depth-based differentiation of microbial function through sediment-hosted aquifers and enrichment of novel symbionts in the deep terrestrial subsurface.</title>
        <authorList>
            <person name="Probst A.J."/>
            <person name="Ladd B."/>
            <person name="Jarett J.K."/>
            <person name="Geller-Mcgrath D.E."/>
            <person name="Sieber C.M."/>
            <person name="Emerson J.B."/>
            <person name="Anantharaman K."/>
            <person name="Thomas B.C."/>
            <person name="Malmstrom R."/>
            <person name="Stieglmeier M."/>
            <person name="Klingl A."/>
            <person name="Woyke T."/>
            <person name="Ryan C.M."/>
            <person name="Banfield J.F."/>
        </authorList>
    </citation>
    <scope>NUCLEOTIDE SEQUENCE [LARGE SCALE GENOMIC DNA]</scope>
    <source>
        <strain evidence="1">CG10_big_fil_rev_8_21_14_0_10_42_12</strain>
    </source>
</reference>
<proteinExistence type="predicted"/>
<gene>
    <name evidence="1" type="ORF">COV34_00150</name>
</gene>